<evidence type="ECO:0000313" key="3">
    <source>
        <dbReference type="EMBL" id="KAF4452146.1"/>
    </source>
</evidence>
<reference evidence="3" key="1">
    <citation type="submission" date="2020-01" db="EMBL/GenBank/DDBJ databases">
        <title>Identification and distribution of gene clusters putatively required for synthesis of sphingolipid metabolism inhibitors in phylogenetically diverse species of the filamentous fungus Fusarium.</title>
        <authorList>
            <person name="Kim H.-S."/>
            <person name="Busman M."/>
            <person name="Brown D.W."/>
            <person name="Divon H."/>
            <person name="Uhlig S."/>
            <person name="Proctor R.H."/>
        </authorList>
    </citation>
    <scope>NUCLEOTIDE SEQUENCE</scope>
    <source>
        <strain evidence="3">NRRL 53441</strain>
    </source>
</reference>
<feature type="coiled-coil region" evidence="1">
    <location>
        <begin position="33"/>
        <end position="67"/>
    </location>
</feature>
<name>A0A8H4P158_9HYPO</name>
<feature type="compositionally biased region" description="Polar residues" evidence="2">
    <location>
        <begin position="120"/>
        <end position="141"/>
    </location>
</feature>
<feature type="compositionally biased region" description="Basic and acidic residues" evidence="2">
    <location>
        <begin position="17"/>
        <end position="28"/>
    </location>
</feature>
<gene>
    <name evidence="3" type="ORF">F53441_4956</name>
</gene>
<protein>
    <recommendedName>
        <fullName evidence="5">BZIP domain-containing protein</fullName>
    </recommendedName>
</protein>
<evidence type="ECO:0008006" key="5">
    <source>
        <dbReference type="Google" id="ProtNLM"/>
    </source>
</evidence>
<dbReference type="OrthoDB" id="4505928at2759"/>
<accession>A0A8H4P158</accession>
<keyword evidence="4" id="KW-1185">Reference proteome</keyword>
<feature type="region of interest" description="Disordered" evidence="2">
    <location>
        <begin position="1"/>
        <end position="32"/>
    </location>
</feature>
<dbReference type="AlphaFoldDB" id="A0A8H4P158"/>
<comment type="caution">
    <text evidence="3">The sequence shown here is derived from an EMBL/GenBank/DDBJ whole genome shotgun (WGS) entry which is preliminary data.</text>
</comment>
<dbReference type="CDD" id="cd14688">
    <property type="entry name" value="bZIP_YAP"/>
    <property type="match status" value="1"/>
</dbReference>
<dbReference type="EMBL" id="JAADJG010000196">
    <property type="protein sequence ID" value="KAF4452146.1"/>
    <property type="molecule type" value="Genomic_DNA"/>
</dbReference>
<dbReference type="PANTHER" id="PTHR42070">
    <property type="entry name" value="FILAMENT ASSOCIATED PROTEIN, PUTATIVE (AFU_ORTHOLOGUE AFUA_8G06630)-RELATED"/>
    <property type="match status" value="1"/>
</dbReference>
<sequence>MAPAHQAPSISKWSLKPPDHGATRIRDNQRRHRARVKARITSLETDLAKTQQELRKAQARINELEDLLSDRYCTDGRTVEQPLVSEQPGLSGGALGEQGCHDCFSRPINLPLRRQDHDQSPPSTETPTQDPSLPPASQSTTNPTIVSLIARYDEDSRLPVVAPGESTTLCELAFEIISQQSMTNIDICDVEQWLWPGFRQATKQGEGCRVDTKLLYTLIDHLIPL</sequence>
<dbReference type="Proteomes" id="UP000605986">
    <property type="component" value="Unassembled WGS sequence"/>
</dbReference>
<keyword evidence="1" id="KW-0175">Coiled coil</keyword>
<feature type="region of interest" description="Disordered" evidence="2">
    <location>
        <begin position="112"/>
        <end position="141"/>
    </location>
</feature>
<evidence type="ECO:0000313" key="4">
    <source>
        <dbReference type="Proteomes" id="UP000605986"/>
    </source>
</evidence>
<organism evidence="3 4">
    <name type="scientific">Fusarium austroafricanum</name>
    <dbReference type="NCBI Taxonomy" id="2364996"/>
    <lineage>
        <taxon>Eukaryota</taxon>
        <taxon>Fungi</taxon>
        <taxon>Dikarya</taxon>
        <taxon>Ascomycota</taxon>
        <taxon>Pezizomycotina</taxon>
        <taxon>Sordariomycetes</taxon>
        <taxon>Hypocreomycetidae</taxon>
        <taxon>Hypocreales</taxon>
        <taxon>Nectriaceae</taxon>
        <taxon>Fusarium</taxon>
        <taxon>Fusarium concolor species complex</taxon>
    </lineage>
</organism>
<evidence type="ECO:0000256" key="1">
    <source>
        <dbReference type="SAM" id="Coils"/>
    </source>
</evidence>
<proteinExistence type="predicted"/>
<evidence type="ECO:0000256" key="2">
    <source>
        <dbReference type="SAM" id="MobiDB-lite"/>
    </source>
</evidence>
<dbReference type="PANTHER" id="PTHR42070:SF1">
    <property type="entry name" value="FILAMENT ASSOCIATED PROTEIN, PUTATIVE (AFU_ORTHOLOGUE AFUA_8G06630)-RELATED"/>
    <property type="match status" value="1"/>
</dbReference>